<dbReference type="PROSITE" id="PS50801">
    <property type="entry name" value="STAS"/>
    <property type="match status" value="1"/>
</dbReference>
<dbReference type="Gene3D" id="3.30.750.24">
    <property type="entry name" value="STAS domain"/>
    <property type="match status" value="1"/>
</dbReference>
<dbReference type="PANTHER" id="PTHR33495:SF2">
    <property type="entry name" value="ANTI-SIGMA FACTOR ANTAGONIST TM_1081-RELATED"/>
    <property type="match status" value="1"/>
</dbReference>
<keyword evidence="3" id="KW-1185">Reference proteome</keyword>
<dbReference type="CDD" id="cd07043">
    <property type="entry name" value="STAS_anti-anti-sigma_factors"/>
    <property type="match status" value="1"/>
</dbReference>
<dbReference type="InterPro" id="IPR036513">
    <property type="entry name" value="STAS_dom_sf"/>
</dbReference>
<evidence type="ECO:0000313" key="3">
    <source>
        <dbReference type="Proteomes" id="UP000542674"/>
    </source>
</evidence>
<reference evidence="2 3" key="1">
    <citation type="submission" date="2020-08" db="EMBL/GenBank/DDBJ databases">
        <title>Sequencing the genomes of 1000 actinobacteria strains.</title>
        <authorList>
            <person name="Klenk H.-P."/>
        </authorList>
    </citation>
    <scope>NUCLEOTIDE SEQUENCE [LARGE SCALE GENOMIC DNA]</scope>
    <source>
        <strain evidence="2 3">DSM 45084</strain>
    </source>
</reference>
<dbReference type="GO" id="GO:0043856">
    <property type="term" value="F:anti-sigma factor antagonist activity"/>
    <property type="evidence" value="ECO:0007669"/>
    <property type="project" value="TreeGrafter"/>
</dbReference>
<dbReference type="InterPro" id="IPR058548">
    <property type="entry name" value="MlaB-like_STAS"/>
</dbReference>
<dbReference type="InterPro" id="IPR002645">
    <property type="entry name" value="STAS_dom"/>
</dbReference>
<evidence type="ECO:0000259" key="1">
    <source>
        <dbReference type="PROSITE" id="PS50801"/>
    </source>
</evidence>
<dbReference type="Proteomes" id="UP000542674">
    <property type="component" value="Unassembled WGS sequence"/>
</dbReference>
<dbReference type="RefSeq" id="WP_184669781.1">
    <property type="nucleotide sequence ID" value="NZ_BAABAI010000002.1"/>
</dbReference>
<feature type="domain" description="STAS" evidence="1">
    <location>
        <begin position="8"/>
        <end position="98"/>
    </location>
</feature>
<proteinExistence type="predicted"/>
<comment type="caution">
    <text evidence="2">The sequence shown here is derived from an EMBL/GenBank/DDBJ whole genome shotgun (WGS) entry which is preliminary data.</text>
</comment>
<sequence>MDIRESPLHVERSVRGRTVVVTVVGEVDANTAPPLHDGFGDALALVAPGGTLVVDLRDTTFFAAAGVTALVRLHKATGAAGVSLRLVATRRILRVLRISGTLVMFTPLSVPSPRSPG</sequence>
<dbReference type="EMBL" id="JACHJS010000001">
    <property type="protein sequence ID" value="MBB4966019.1"/>
    <property type="molecule type" value="Genomic_DNA"/>
</dbReference>
<accession>A0A7W7WW45</accession>
<organism evidence="2 3">
    <name type="scientific">Saccharothrix violaceirubra</name>
    <dbReference type="NCBI Taxonomy" id="413306"/>
    <lineage>
        <taxon>Bacteria</taxon>
        <taxon>Bacillati</taxon>
        <taxon>Actinomycetota</taxon>
        <taxon>Actinomycetes</taxon>
        <taxon>Pseudonocardiales</taxon>
        <taxon>Pseudonocardiaceae</taxon>
        <taxon>Saccharothrix</taxon>
    </lineage>
</organism>
<dbReference type="PANTHER" id="PTHR33495">
    <property type="entry name" value="ANTI-SIGMA FACTOR ANTAGONIST TM_1081-RELATED-RELATED"/>
    <property type="match status" value="1"/>
</dbReference>
<name>A0A7W7WW45_9PSEU</name>
<evidence type="ECO:0000313" key="2">
    <source>
        <dbReference type="EMBL" id="MBB4966019.1"/>
    </source>
</evidence>
<dbReference type="AlphaFoldDB" id="A0A7W7WW45"/>
<dbReference type="Pfam" id="PF13466">
    <property type="entry name" value="STAS_2"/>
    <property type="match status" value="1"/>
</dbReference>
<dbReference type="SUPFAM" id="SSF52091">
    <property type="entry name" value="SpoIIaa-like"/>
    <property type="match status" value="1"/>
</dbReference>
<protein>
    <submittedName>
        <fullName evidence="2">Anti-anti-sigma factor</fullName>
    </submittedName>
</protein>
<gene>
    <name evidence="2" type="ORF">F4559_003378</name>
</gene>